<name>A0A0R2EGT6_9LACO</name>
<dbReference type="GO" id="GO:0008745">
    <property type="term" value="F:N-acetylmuramoyl-L-alanine amidase activity"/>
    <property type="evidence" value="ECO:0007669"/>
    <property type="project" value="InterPro"/>
</dbReference>
<dbReference type="CDD" id="cd06583">
    <property type="entry name" value="PGRP"/>
    <property type="match status" value="1"/>
</dbReference>
<dbReference type="EMBL" id="AYZM01000178">
    <property type="protein sequence ID" value="KRN15616.1"/>
    <property type="molecule type" value="Genomic_DNA"/>
</dbReference>
<feature type="chain" id="PRO_5006416498" evidence="1">
    <location>
        <begin position="36"/>
        <end position="364"/>
    </location>
</feature>
<protein>
    <submittedName>
        <fullName evidence="3">N-acetylmuramoyl-L-alanine amidase family 2 protein</fullName>
    </submittedName>
</protein>
<evidence type="ECO:0000256" key="1">
    <source>
        <dbReference type="SAM" id="SignalP"/>
    </source>
</evidence>
<dbReference type="STRING" id="1423804.FD14_GL002960"/>
<gene>
    <name evidence="3" type="ORF">FD14_GL002960</name>
</gene>
<evidence type="ECO:0000313" key="4">
    <source>
        <dbReference type="Proteomes" id="UP000051442"/>
    </source>
</evidence>
<accession>A0A0R2EGT6</accession>
<dbReference type="Gene3D" id="3.40.80.10">
    <property type="entry name" value="Peptidoglycan recognition protein-like"/>
    <property type="match status" value="1"/>
</dbReference>
<proteinExistence type="predicted"/>
<dbReference type="InterPro" id="IPR002502">
    <property type="entry name" value="Amidase_domain"/>
</dbReference>
<dbReference type="Proteomes" id="UP000051442">
    <property type="component" value="Unassembled WGS sequence"/>
</dbReference>
<dbReference type="InterPro" id="IPR036505">
    <property type="entry name" value="Amidase/PGRP_sf"/>
</dbReference>
<evidence type="ECO:0000313" key="3">
    <source>
        <dbReference type="EMBL" id="KRN15616.1"/>
    </source>
</evidence>
<dbReference type="GO" id="GO:0009253">
    <property type="term" value="P:peptidoglycan catabolic process"/>
    <property type="evidence" value="ECO:0007669"/>
    <property type="project" value="InterPro"/>
</dbReference>
<sequence length="364" mass="39470">MRNSEMTTLKKTTLLLTGLLTLVTVGFAGTQTAHASSAVNSYISSEKIAPAKITSAVWSGFPKNAYRNGVGKPEGVVVHETANPSSTIYNEIAYMKKNYNNAFVHSFVDADHIINIANTNYLAWGVGFPGNARYVQFEQVEVHSKSAFAHEVANAAWYTAYLLHQYGLKPNRADYDGKGTVWSHRAVAKYLGGSTHTDPVGYYSSNGKKYFGQGYTMVQFYTLVKSYYNTDFSTTGSAASSSSSSSSDTAATSVDKVTYSDASVTATLSSDYSKYKLYNHVKNAYTNMKTYSWSSVGASTGKKIYINKKGVKDKQGSTWYRFSFSTAAGAKQYWAYSKAITLDDTTAAATSSSATAISTSSSAE</sequence>
<comment type="caution">
    <text evidence="3">The sequence shown here is derived from an EMBL/GenBank/DDBJ whole genome shotgun (WGS) entry which is preliminary data.</text>
</comment>
<dbReference type="AlphaFoldDB" id="A0A0R2EGT6"/>
<feature type="domain" description="N-acetylmuramoyl-L-alanine amidase" evidence="2">
    <location>
        <begin position="59"/>
        <end position="200"/>
    </location>
</feature>
<dbReference type="PATRIC" id="fig|1423804.4.peg.3186"/>
<dbReference type="SUPFAM" id="SSF55846">
    <property type="entry name" value="N-acetylmuramoyl-L-alanine amidase-like"/>
    <property type="match status" value="1"/>
</dbReference>
<evidence type="ECO:0000259" key="2">
    <source>
        <dbReference type="SMART" id="SM00644"/>
    </source>
</evidence>
<feature type="signal peptide" evidence="1">
    <location>
        <begin position="1"/>
        <end position="35"/>
    </location>
</feature>
<organism evidence="3 4">
    <name type="scientific">Secundilactobacillus similis DSM 23365 = JCM 2765</name>
    <dbReference type="NCBI Taxonomy" id="1423804"/>
    <lineage>
        <taxon>Bacteria</taxon>
        <taxon>Bacillati</taxon>
        <taxon>Bacillota</taxon>
        <taxon>Bacilli</taxon>
        <taxon>Lactobacillales</taxon>
        <taxon>Lactobacillaceae</taxon>
        <taxon>Secundilactobacillus</taxon>
    </lineage>
</organism>
<keyword evidence="1" id="KW-0732">Signal</keyword>
<reference evidence="3 4" key="1">
    <citation type="journal article" date="2015" name="Genome Announc.">
        <title>Expanding the biotechnology potential of lactobacilli through comparative genomics of 213 strains and associated genera.</title>
        <authorList>
            <person name="Sun Z."/>
            <person name="Harris H.M."/>
            <person name="McCann A."/>
            <person name="Guo C."/>
            <person name="Argimon S."/>
            <person name="Zhang W."/>
            <person name="Yang X."/>
            <person name="Jeffery I.B."/>
            <person name="Cooney J.C."/>
            <person name="Kagawa T.F."/>
            <person name="Liu W."/>
            <person name="Song Y."/>
            <person name="Salvetti E."/>
            <person name="Wrobel A."/>
            <person name="Rasinkangas P."/>
            <person name="Parkhill J."/>
            <person name="Rea M.C."/>
            <person name="O'Sullivan O."/>
            <person name="Ritari J."/>
            <person name="Douillard F.P."/>
            <person name="Paul Ross R."/>
            <person name="Yang R."/>
            <person name="Briner A.E."/>
            <person name="Felis G.E."/>
            <person name="de Vos W.M."/>
            <person name="Barrangou R."/>
            <person name="Klaenhammer T.R."/>
            <person name="Caufield P.W."/>
            <person name="Cui Y."/>
            <person name="Zhang H."/>
            <person name="O'Toole P.W."/>
        </authorList>
    </citation>
    <scope>NUCLEOTIDE SEQUENCE [LARGE SCALE GENOMIC DNA]</scope>
    <source>
        <strain evidence="3 4">DSM 23365</strain>
    </source>
</reference>
<dbReference type="Pfam" id="PF01510">
    <property type="entry name" value="Amidase_2"/>
    <property type="match status" value="1"/>
</dbReference>
<keyword evidence="4" id="KW-1185">Reference proteome</keyword>
<dbReference type="SMART" id="SM00644">
    <property type="entry name" value="Ami_2"/>
    <property type="match status" value="1"/>
</dbReference>